<evidence type="ECO:0000313" key="3">
    <source>
        <dbReference type="Proteomes" id="UP000283269"/>
    </source>
</evidence>
<organism evidence="2 3">
    <name type="scientific">Psilocybe cyanescens</name>
    <dbReference type="NCBI Taxonomy" id="93625"/>
    <lineage>
        <taxon>Eukaryota</taxon>
        <taxon>Fungi</taxon>
        <taxon>Dikarya</taxon>
        <taxon>Basidiomycota</taxon>
        <taxon>Agaricomycotina</taxon>
        <taxon>Agaricomycetes</taxon>
        <taxon>Agaricomycetidae</taxon>
        <taxon>Agaricales</taxon>
        <taxon>Agaricineae</taxon>
        <taxon>Strophariaceae</taxon>
        <taxon>Psilocybe</taxon>
    </lineage>
</organism>
<feature type="region of interest" description="Disordered" evidence="1">
    <location>
        <begin position="158"/>
        <end position="203"/>
    </location>
</feature>
<comment type="caution">
    <text evidence="2">The sequence shown here is derived from an EMBL/GenBank/DDBJ whole genome shotgun (WGS) entry which is preliminary data.</text>
</comment>
<accession>A0A409WNT8</accession>
<proteinExistence type="predicted"/>
<protein>
    <submittedName>
        <fullName evidence="2">Uncharacterized protein</fullName>
    </submittedName>
</protein>
<dbReference type="AlphaFoldDB" id="A0A409WNT8"/>
<name>A0A409WNT8_PSICY</name>
<gene>
    <name evidence="2" type="ORF">CVT25_001457</name>
</gene>
<feature type="compositionally biased region" description="Polar residues" evidence="1">
    <location>
        <begin position="158"/>
        <end position="169"/>
    </location>
</feature>
<dbReference type="EMBL" id="NHYD01003344">
    <property type="protein sequence ID" value="PPQ80164.1"/>
    <property type="molecule type" value="Genomic_DNA"/>
</dbReference>
<sequence>MSVAVYAYIGVCVYVSMCLCMDRRAVTLPVPTYHCISTILDSGLVLDCQGYGLGYDFSFICAPAYTQPKRIDWATLRWIWTLDIITQVGQLAGLRSPKLYTCALPPSGRAPLTSYLLHSTPRIRPIPHTMQNALSPSSYPRPKGQPITSSLLAIPTHSIPSHNEISANTEPRRPTPSCPMRHTPPDSMPDADVVRPRPTPAAS</sequence>
<evidence type="ECO:0000313" key="2">
    <source>
        <dbReference type="EMBL" id="PPQ80164.1"/>
    </source>
</evidence>
<dbReference type="Proteomes" id="UP000283269">
    <property type="component" value="Unassembled WGS sequence"/>
</dbReference>
<reference evidence="2 3" key="1">
    <citation type="journal article" date="2018" name="Evol. Lett.">
        <title>Horizontal gene cluster transfer increased hallucinogenic mushroom diversity.</title>
        <authorList>
            <person name="Reynolds H.T."/>
            <person name="Vijayakumar V."/>
            <person name="Gluck-Thaler E."/>
            <person name="Korotkin H.B."/>
            <person name="Matheny P.B."/>
            <person name="Slot J.C."/>
        </authorList>
    </citation>
    <scope>NUCLEOTIDE SEQUENCE [LARGE SCALE GENOMIC DNA]</scope>
    <source>
        <strain evidence="2 3">2631</strain>
    </source>
</reference>
<keyword evidence="3" id="KW-1185">Reference proteome</keyword>
<evidence type="ECO:0000256" key="1">
    <source>
        <dbReference type="SAM" id="MobiDB-lite"/>
    </source>
</evidence>
<dbReference type="InParanoid" id="A0A409WNT8"/>